<dbReference type="Pfam" id="PF07963">
    <property type="entry name" value="N_methyl"/>
    <property type="match status" value="1"/>
</dbReference>
<keyword evidence="5" id="KW-1133">Transmembrane helix</keyword>
<comment type="subcellular location">
    <subcellularLocation>
        <location evidence="1">Cell outer membrane</location>
        <topology evidence="1">Single-pass membrane protein</topology>
    </subcellularLocation>
    <subcellularLocation>
        <location evidence="2">Periplasm</location>
    </subcellularLocation>
</comment>
<name>A0A3S0IDM2_9DEIO</name>
<feature type="transmembrane region" description="Helical" evidence="5">
    <location>
        <begin position="21"/>
        <end position="49"/>
    </location>
</feature>
<evidence type="ECO:0000256" key="5">
    <source>
        <dbReference type="SAM" id="Phobius"/>
    </source>
</evidence>
<protein>
    <submittedName>
        <fullName evidence="6">Prepilin-type N-terminal cleavage/methylation domain-containing protein</fullName>
    </submittedName>
</protein>
<reference evidence="6 7" key="1">
    <citation type="submission" date="2018-12" db="EMBL/GenBank/DDBJ databases">
        <title>Deinococcus radiophilus ATCC 27603 genome sequencing and assembly.</title>
        <authorList>
            <person name="Maclea K.S."/>
            <person name="Maynard C.R."/>
        </authorList>
    </citation>
    <scope>NUCLEOTIDE SEQUENCE [LARGE SCALE GENOMIC DNA]</scope>
    <source>
        <strain evidence="6 7">ATCC 27603</strain>
    </source>
</reference>
<dbReference type="PROSITE" id="PS00409">
    <property type="entry name" value="PROKAR_NTER_METHYL"/>
    <property type="match status" value="1"/>
</dbReference>
<keyword evidence="7" id="KW-1185">Reference proteome</keyword>
<keyword evidence="5" id="KW-0472">Membrane</keyword>
<evidence type="ECO:0000256" key="3">
    <source>
        <dbReference type="ARBA" id="ARBA00022764"/>
    </source>
</evidence>
<accession>A0A3S0IDM2</accession>
<dbReference type="InterPro" id="IPR012902">
    <property type="entry name" value="N_methyl_site"/>
</dbReference>
<dbReference type="InterPro" id="IPR045584">
    <property type="entry name" value="Pilin-like"/>
</dbReference>
<keyword evidence="4" id="KW-0998">Cell outer membrane</keyword>
<evidence type="ECO:0000313" key="7">
    <source>
        <dbReference type="Proteomes" id="UP000277766"/>
    </source>
</evidence>
<sequence length="161" mass="17183">MNSAGMKAMGERIQTRHRQRGFTLVELLVALAIFAVLAAVLSSTIVGLLGDTGNSQRRLSTTTDAQRILETVKASWNQQGYYDLACVSSLPASGYQIAIQSLDSRAQPLTLAGARTTVSTSCPALTALGTIPPAPPMRRVTVTTTQNGQSTRLVLDLLRPQ</sequence>
<gene>
    <name evidence="6" type="ORF">EJ104_01710</name>
</gene>
<comment type="caution">
    <text evidence="6">The sequence shown here is derived from an EMBL/GenBank/DDBJ whole genome shotgun (WGS) entry which is preliminary data.</text>
</comment>
<organism evidence="6 7">
    <name type="scientific">Deinococcus radiophilus</name>
    <dbReference type="NCBI Taxonomy" id="32062"/>
    <lineage>
        <taxon>Bacteria</taxon>
        <taxon>Thermotogati</taxon>
        <taxon>Deinococcota</taxon>
        <taxon>Deinococci</taxon>
        <taxon>Deinococcales</taxon>
        <taxon>Deinococcaceae</taxon>
        <taxon>Deinococcus</taxon>
    </lineage>
</organism>
<dbReference type="EMBL" id="RXPE01000002">
    <property type="protein sequence ID" value="RTR30251.1"/>
    <property type="molecule type" value="Genomic_DNA"/>
</dbReference>
<dbReference type="NCBIfam" id="TIGR02532">
    <property type="entry name" value="IV_pilin_GFxxxE"/>
    <property type="match status" value="1"/>
</dbReference>
<evidence type="ECO:0000256" key="2">
    <source>
        <dbReference type="ARBA" id="ARBA00004418"/>
    </source>
</evidence>
<proteinExistence type="predicted"/>
<dbReference type="RefSeq" id="WP_126351032.1">
    <property type="nucleotide sequence ID" value="NZ_CP086380.1"/>
</dbReference>
<dbReference type="SUPFAM" id="SSF54523">
    <property type="entry name" value="Pili subunits"/>
    <property type="match status" value="1"/>
</dbReference>
<dbReference type="GO" id="GO:0042597">
    <property type="term" value="C:periplasmic space"/>
    <property type="evidence" value="ECO:0007669"/>
    <property type="project" value="UniProtKB-SubCell"/>
</dbReference>
<dbReference type="OrthoDB" id="9847470at2"/>
<dbReference type="Gene3D" id="3.30.700.10">
    <property type="entry name" value="Glycoprotein, Type 4 Pilin"/>
    <property type="match status" value="1"/>
</dbReference>
<dbReference type="Proteomes" id="UP000277766">
    <property type="component" value="Unassembled WGS sequence"/>
</dbReference>
<dbReference type="GO" id="GO:0009279">
    <property type="term" value="C:cell outer membrane"/>
    <property type="evidence" value="ECO:0007669"/>
    <property type="project" value="UniProtKB-SubCell"/>
</dbReference>
<dbReference type="AlphaFoldDB" id="A0A3S0IDM2"/>
<keyword evidence="5" id="KW-0812">Transmembrane</keyword>
<keyword evidence="3" id="KW-0574">Periplasm</keyword>
<evidence type="ECO:0000256" key="1">
    <source>
        <dbReference type="ARBA" id="ARBA00004203"/>
    </source>
</evidence>
<evidence type="ECO:0000256" key="4">
    <source>
        <dbReference type="ARBA" id="ARBA00023237"/>
    </source>
</evidence>
<evidence type="ECO:0000313" key="6">
    <source>
        <dbReference type="EMBL" id="RTR30251.1"/>
    </source>
</evidence>